<dbReference type="RefSeq" id="WP_209765642.1">
    <property type="nucleotide sequence ID" value="NZ_JAGINP010000005.1"/>
</dbReference>
<dbReference type="Gene3D" id="3.40.50.920">
    <property type="match status" value="1"/>
</dbReference>
<keyword evidence="7 11" id="KW-0460">Magnesium</keyword>
<dbReference type="EMBL" id="JAGINP010000005">
    <property type="protein sequence ID" value="MBP2291918.1"/>
    <property type="molecule type" value="Genomic_DNA"/>
</dbReference>
<dbReference type="PROSITE" id="PS00802">
    <property type="entry name" value="TRANSKETOLASE_2"/>
    <property type="match status" value="1"/>
</dbReference>
<dbReference type="InterPro" id="IPR020826">
    <property type="entry name" value="Transketolase_BS"/>
</dbReference>
<comment type="subunit">
    <text evidence="2 11">Homodimer.</text>
</comment>
<dbReference type="InterPro" id="IPR005475">
    <property type="entry name" value="Transketolase-like_Pyr-bd"/>
</dbReference>
<dbReference type="SUPFAM" id="SSF52922">
    <property type="entry name" value="TK C-terminal domain-like"/>
    <property type="match status" value="1"/>
</dbReference>
<dbReference type="Pfam" id="PF00456">
    <property type="entry name" value="Transketolase_N"/>
    <property type="match status" value="1"/>
</dbReference>
<dbReference type="Pfam" id="PF02779">
    <property type="entry name" value="Transket_pyr"/>
    <property type="match status" value="1"/>
</dbReference>
<dbReference type="Gene3D" id="3.40.50.970">
    <property type="match status" value="2"/>
</dbReference>
<dbReference type="GO" id="GO:0004802">
    <property type="term" value="F:transketolase activity"/>
    <property type="evidence" value="ECO:0007669"/>
    <property type="project" value="UniProtKB-EC"/>
</dbReference>
<dbReference type="EC" id="2.2.1.1" evidence="3 10"/>
<dbReference type="Proteomes" id="UP000781958">
    <property type="component" value="Unassembled WGS sequence"/>
</dbReference>
<name>A0ABS4SH60_9PROT</name>
<comment type="cofactor">
    <cofactor evidence="11">
        <name>thiamine diphosphate</name>
        <dbReference type="ChEBI" id="CHEBI:58937"/>
    </cofactor>
    <text evidence="11">Binds 1 thiamine pyrophosphate per subunit.</text>
</comment>
<dbReference type="InterPro" id="IPR029061">
    <property type="entry name" value="THDP-binding"/>
</dbReference>
<accession>A0ABS4SH60</accession>
<comment type="cofactor">
    <cofactor evidence="11">
        <name>Mg(2+)</name>
        <dbReference type="ChEBI" id="CHEBI:18420"/>
    </cofactor>
    <cofactor evidence="11">
        <name>Ca(2+)</name>
        <dbReference type="ChEBI" id="CHEBI:29108"/>
    </cofactor>
    <cofactor evidence="11">
        <name>Mn(2+)</name>
        <dbReference type="ChEBI" id="CHEBI:29035"/>
    </cofactor>
    <cofactor evidence="11">
        <name>Co(2+)</name>
        <dbReference type="ChEBI" id="CHEBI:48828"/>
    </cofactor>
    <text evidence="11">Binds 1 Mg(2+) ion per subunit. Can also utilize other divalent metal cations, such as Ca(2+), Mn(2+) and Co(2+).</text>
</comment>
<dbReference type="InterPro" id="IPR009014">
    <property type="entry name" value="Transketo_C/PFOR_II"/>
</dbReference>
<keyword evidence="6 11" id="KW-0106">Calcium</keyword>
<dbReference type="PANTHER" id="PTHR43522">
    <property type="entry name" value="TRANSKETOLASE"/>
    <property type="match status" value="1"/>
</dbReference>
<organism evidence="13 14">
    <name type="scientific">Azospirillum rugosum</name>
    <dbReference type="NCBI Taxonomy" id="416170"/>
    <lineage>
        <taxon>Bacteria</taxon>
        <taxon>Pseudomonadati</taxon>
        <taxon>Pseudomonadota</taxon>
        <taxon>Alphaproteobacteria</taxon>
        <taxon>Rhodospirillales</taxon>
        <taxon>Azospirillaceae</taxon>
        <taxon>Azospirillum</taxon>
    </lineage>
</organism>
<evidence type="ECO:0000256" key="3">
    <source>
        <dbReference type="ARBA" id="ARBA00013152"/>
    </source>
</evidence>
<evidence type="ECO:0000313" key="13">
    <source>
        <dbReference type="EMBL" id="MBP2291918.1"/>
    </source>
</evidence>
<dbReference type="CDD" id="cd02012">
    <property type="entry name" value="TPP_TK"/>
    <property type="match status" value="1"/>
</dbReference>
<evidence type="ECO:0000256" key="8">
    <source>
        <dbReference type="ARBA" id="ARBA00023052"/>
    </source>
</evidence>
<dbReference type="PANTHER" id="PTHR43522:SF2">
    <property type="entry name" value="TRANSKETOLASE 1-RELATED"/>
    <property type="match status" value="1"/>
</dbReference>
<dbReference type="InterPro" id="IPR005478">
    <property type="entry name" value="Transketolase_bac-like"/>
</dbReference>
<keyword evidence="14" id="KW-1185">Reference proteome</keyword>
<evidence type="ECO:0000256" key="5">
    <source>
        <dbReference type="ARBA" id="ARBA00022723"/>
    </source>
</evidence>
<evidence type="ECO:0000256" key="1">
    <source>
        <dbReference type="ARBA" id="ARBA00007131"/>
    </source>
</evidence>
<dbReference type="InterPro" id="IPR033247">
    <property type="entry name" value="Transketolase_fam"/>
</dbReference>
<dbReference type="PROSITE" id="PS00801">
    <property type="entry name" value="TRANSKETOLASE_1"/>
    <property type="match status" value="1"/>
</dbReference>
<proteinExistence type="inferred from homology"/>
<dbReference type="InterPro" id="IPR049557">
    <property type="entry name" value="Transketolase_CS"/>
</dbReference>
<feature type="domain" description="Transketolase-like pyrimidine-binding" evidence="12">
    <location>
        <begin position="359"/>
        <end position="531"/>
    </location>
</feature>
<evidence type="ECO:0000256" key="2">
    <source>
        <dbReference type="ARBA" id="ARBA00011738"/>
    </source>
</evidence>
<keyword evidence="5 11" id="KW-0479">Metal-binding</keyword>
<dbReference type="InterPro" id="IPR055152">
    <property type="entry name" value="Transketolase-like_C_2"/>
</dbReference>
<evidence type="ECO:0000313" key="14">
    <source>
        <dbReference type="Proteomes" id="UP000781958"/>
    </source>
</evidence>
<reference evidence="13 14" key="1">
    <citation type="submission" date="2021-03" db="EMBL/GenBank/DDBJ databases">
        <title>Genomic Encyclopedia of Type Strains, Phase III (KMG-III): the genomes of soil and plant-associated and newly described type strains.</title>
        <authorList>
            <person name="Whitman W."/>
        </authorList>
    </citation>
    <scope>NUCLEOTIDE SEQUENCE [LARGE SCALE GENOMIC DNA]</scope>
    <source>
        <strain evidence="13 14">IMMIB AFH-6</strain>
    </source>
</reference>
<evidence type="ECO:0000256" key="11">
    <source>
        <dbReference type="RuleBase" id="RU004996"/>
    </source>
</evidence>
<gene>
    <name evidence="13" type="ORF">J2851_001679</name>
</gene>
<dbReference type="Pfam" id="PF22613">
    <property type="entry name" value="Transketolase_C_1"/>
    <property type="match status" value="1"/>
</dbReference>
<dbReference type="SUPFAM" id="SSF52518">
    <property type="entry name" value="Thiamin diphosphate-binding fold (THDP-binding)"/>
    <property type="match status" value="2"/>
</dbReference>
<keyword evidence="8 11" id="KW-0786">Thiamine pyrophosphate</keyword>
<comment type="similarity">
    <text evidence="1 11">Belongs to the transketolase family.</text>
</comment>
<protein>
    <recommendedName>
        <fullName evidence="3 10">Transketolase</fullName>
        <ecNumber evidence="3 10">2.2.1.1</ecNumber>
    </recommendedName>
</protein>
<evidence type="ECO:0000259" key="12">
    <source>
        <dbReference type="SMART" id="SM00861"/>
    </source>
</evidence>
<evidence type="ECO:0000256" key="6">
    <source>
        <dbReference type="ARBA" id="ARBA00022837"/>
    </source>
</evidence>
<dbReference type="CDD" id="cd07033">
    <property type="entry name" value="TPP_PYR_DXS_TK_like"/>
    <property type="match status" value="1"/>
</dbReference>
<comment type="catalytic activity">
    <reaction evidence="9 11">
        <text>D-sedoheptulose 7-phosphate + D-glyceraldehyde 3-phosphate = aldehydo-D-ribose 5-phosphate + D-xylulose 5-phosphate</text>
        <dbReference type="Rhea" id="RHEA:10508"/>
        <dbReference type="ChEBI" id="CHEBI:57483"/>
        <dbReference type="ChEBI" id="CHEBI:57737"/>
        <dbReference type="ChEBI" id="CHEBI:58273"/>
        <dbReference type="ChEBI" id="CHEBI:59776"/>
        <dbReference type="EC" id="2.2.1.1"/>
    </reaction>
</comment>
<dbReference type="SMART" id="SM00861">
    <property type="entry name" value="Transket_pyr"/>
    <property type="match status" value="1"/>
</dbReference>
<dbReference type="NCBIfam" id="TIGR00232">
    <property type="entry name" value="tktlase_bact"/>
    <property type="match status" value="1"/>
</dbReference>
<evidence type="ECO:0000256" key="4">
    <source>
        <dbReference type="ARBA" id="ARBA00022679"/>
    </source>
</evidence>
<evidence type="ECO:0000256" key="10">
    <source>
        <dbReference type="NCBIfam" id="TIGR00232"/>
    </source>
</evidence>
<keyword evidence="4 11" id="KW-0808">Transferase</keyword>
<dbReference type="InterPro" id="IPR005474">
    <property type="entry name" value="Transketolase_N"/>
</dbReference>
<evidence type="ECO:0000256" key="7">
    <source>
        <dbReference type="ARBA" id="ARBA00022842"/>
    </source>
</evidence>
<comment type="function">
    <text evidence="11">Catalyzes the transfer of a two-carbon ketol group from a ketose donor to an aldose acceptor, via a covalent intermediate with the cofactor thiamine pyrophosphate.</text>
</comment>
<evidence type="ECO:0000256" key="9">
    <source>
        <dbReference type="ARBA" id="ARBA00049473"/>
    </source>
</evidence>
<sequence length="671" mass="71463">MSAASAATPPAPIQTMANAIRALAMDAVEAAKSGHPGMPMGMADVATVLFTRFLKFDPKHPTWADRDRFILSAGHGSMLIYSLAYLTGYERMTIDELKRFRQLGSLTPGHPEVDPTLGIEMTTGPLGQGVSTAVGFALAERITNARFGDDLVDHYTYVIASDGDLMEGVSHEACSLAGHLGLNRLIVLWDDNHISIDGSTDLSFTDDTPARFRSYGWNTISVDGHDPEAVAKAIETARASTDKPTLIACRTIIGKGAPNKANTHGCHGSPLGADEVAATRENLGWPHEPFVVPTDVLDAWRAAGSRADAAFAAWEKRLASLDDSARKAFEAAVGRGVPAGLSELVSAFKKKVSEEKPSWATRVASGNALDVLVPGVPEMIGGSADLTPSNNTKAKNTADVKGRGDFHGRYVRYGVREHGMATVMNGMALHGGVIPYGGTFMQFADYCRPSIRLAALMKQRSIFVMTHDSIGLGEDGPTHQPVEHLAALRAIPNLLTLRPADAVETAECWQIALERVNGPSVLALTRQNVPTLRTAHTEENRSARGGYVMAEAEGERKVTLLATGSEVSLAMEARKALQAEGVGTAVVSLPSFELFEAQDDGYKASVLGSGVRVAVEAAVRQGWDRWLGYPGATGTAFVGMTGFGESAPYQELYKHFGITAEAVVAAAKARL</sequence>
<comment type="caution">
    <text evidence="13">The sequence shown here is derived from an EMBL/GenBank/DDBJ whole genome shotgun (WGS) entry which is preliminary data.</text>
</comment>